<dbReference type="SUPFAM" id="SSF51569">
    <property type="entry name" value="Aldolase"/>
    <property type="match status" value="1"/>
</dbReference>
<keyword evidence="10 12" id="KW-0704">Schiff base</keyword>
<comment type="similarity">
    <text evidence="3 12 13">Belongs to the DapA family.</text>
</comment>
<keyword evidence="9 12" id="KW-0456">Lyase</keyword>
<dbReference type="Gene3D" id="3.20.20.70">
    <property type="entry name" value="Aldolase class I"/>
    <property type="match status" value="1"/>
</dbReference>
<evidence type="ECO:0000256" key="9">
    <source>
        <dbReference type="ARBA" id="ARBA00023239"/>
    </source>
</evidence>
<protein>
    <recommendedName>
        <fullName evidence="4 12">4-hydroxy-tetrahydrodipicolinate synthase</fullName>
        <shortName evidence="12">HTPA synthase</shortName>
        <ecNumber evidence="4 12">4.3.3.7</ecNumber>
    </recommendedName>
</protein>
<dbReference type="Pfam" id="PF00701">
    <property type="entry name" value="DHDPS"/>
    <property type="match status" value="1"/>
</dbReference>
<dbReference type="CDD" id="cd00950">
    <property type="entry name" value="DHDPS"/>
    <property type="match status" value="1"/>
</dbReference>
<dbReference type="InterPro" id="IPR002220">
    <property type="entry name" value="DapA-like"/>
</dbReference>
<evidence type="ECO:0000256" key="4">
    <source>
        <dbReference type="ARBA" id="ARBA00012086"/>
    </source>
</evidence>
<comment type="catalytic activity">
    <reaction evidence="11 12">
        <text>L-aspartate 4-semialdehyde + pyruvate = (2S,4S)-4-hydroxy-2,3,4,5-tetrahydrodipicolinate + H2O + H(+)</text>
        <dbReference type="Rhea" id="RHEA:34171"/>
        <dbReference type="ChEBI" id="CHEBI:15361"/>
        <dbReference type="ChEBI" id="CHEBI:15377"/>
        <dbReference type="ChEBI" id="CHEBI:15378"/>
        <dbReference type="ChEBI" id="CHEBI:67139"/>
        <dbReference type="ChEBI" id="CHEBI:537519"/>
        <dbReference type="EC" id="4.3.3.7"/>
    </reaction>
</comment>
<evidence type="ECO:0000256" key="13">
    <source>
        <dbReference type="PIRNR" id="PIRNR001365"/>
    </source>
</evidence>
<dbReference type="HAMAP" id="MF_00418">
    <property type="entry name" value="DapA"/>
    <property type="match status" value="1"/>
</dbReference>
<organism evidence="14 15">
    <name type="scientific">Bradyrhizobium ontarionense</name>
    <dbReference type="NCBI Taxonomy" id="2898149"/>
    <lineage>
        <taxon>Bacteria</taxon>
        <taxon>Pseudomonadati</taxon>
        <taxon>Pseudomonadota</taxon>
        <taxon>Alphaproteobacteria</taxon>
        <taxon>Hyphomicrobiales</taxon>
        <taxon>Nitrobacteraceae</taxon>
        <taxon>Bradyrhizobium</taxon>
    </lineage>
</organism>
<dbReference type="PANTHER" id="PTHR12128:SF66">
    <property type="entry name" value="4-HYDROXY-2-OXOGLUTARATE ALDOLASE, MITOCHONDRIAL"/>
    <property type="match status" value="1"/>
</dbReference>
<evidence type="ECO:0000256" key="6">
    <source>
        <dbReference type="ARBA" id="ARBA00022605"/>
    </source>
</evidence>
<feature type="binding site" evidence="12">
    <location>
        <position position="211"/>
    </location>
    <ligand>
        <name>pyruvate</name>
        <dbReference type="ChEBI" id="CHEBI:15361"/>
    </ligand>
</feature>
<dbReference type="PRINTS" id="PR00146">
    <property type="entry name" value="DHPICSNTHASE"/>
</dbReference>
<name>A0ABY3RL69_9BRAD</name>
<evidence type="ECO:0000256" key="5">
    <source>
        <dbReference type="ARBA" id="ARBA00022490"/>
    </source>
</evidence>
<feature type="site" description="Part of a proton relay during catalysis" evidence="12">
    <location>
        <position position="49"/>
    </location>
</feature>
<dbReference type="EC" id="4.3.3.7" evidence="4 12"/>
<dbReference type="PIRSF" id="PIRSF001365">
    <property type="entry name" value="DHDPS"/>
    <property type="match status" value="1"/>
</dbReference>
<dbReference type="PANTHER" id="PTHR12128">
    <property type="entry name" value="DIHYDRODIPICOLINATE SYNTHASE"/>
    <property type="match status" value="1"/>
</dbReference>
<comment type="caution">
    <text evidence="12">Was originally thought to be a dihydrodipicolinate synthase (DHDPS), catalyzing the condensation of (S)-aspartate-beta-semialdehyde [(S)-ASA] and pyruvate to dihydrodipicolinate (DHDP). However, it was shown in E.coli that the product of the enzymatic reaction is not dihydrodipicolinate but in fact (4S)-4-hydroxy-2,3,4,5-tetrahydro-(2S)-dipicolinic acid (HTPA), and that the consecutive dehydration reaction leading to DHDP is not spontaneous but catalyzed by DapB.</text>
</comment>
<proteinExistence type="inferred from homology"/>
<keyword evidence="5 12" id="KW-0963">Cytoplasm</keyword>
<feature type="binding site" evidence="12">
    <location>
        <position position="50"/>
    </location>
    <ligand>
        <name>pyruvate</name>
        <dbReference type="ChEBI" id="CHEBI:15361"/>
    </ligand>
</feature>
<evidence type="ECO:0000313" key="15">
    <source>
        <dbReference type="Proteomes" id="UP001431010"/>
    </source>
</evidence>
<comment type="subcellular location">
    <subcellularLocation>
        <location evidence="12">Cytoplasm</location>
    </subcellularLocation>
</comment>
<evidence type="ECO:0000256" key="2">
    <source>
        <dbReference type="ARBA" id="ARBA00005120"/>
    </source>
</evidence>
<keyword evidence="15" id="KW-1185">Reference proteome</keyword>
<keyword evidence="6 12" id="KW-0028">Amino-acid biosynthesis</keyword>
<evidence type="ECO:0000256" key="3">
    <source>
        <dbReference type="ARBA" id="ARBA00007592"/>
    </source>
</evidence>
<sequence length="307" mass="33506">MTDPRAQLHGLWLPLITPFSDGALDEPSLRKLVRHYAAQPIDGFVLGATSGEGLALSWDERLRLVSAVRTELEAVGRPLPICLGLAGAATSDLIDALERTASWPIDLYLISSPPYVRPSQRGLLAHFLALADRAAHPIVLYNIPYRSAVGLDNETLLQLAEHPAIVGLKDCCANRMQTRDLITRRPPGFRILTGEDAQSFDALQAGADGAILLSAHVETETFASILQHVKAGRHDAAAACWAQVEDLTRLLFTEPSPAPAKYWLARTGVIASAQVRLPMVEVSTELAARLDQEIERRVQREVQPRVA</sequence>
<accession>A0ABY3RL69</accession>
<keyword evidence="7 12" id="KW-0220">Diaminopimelate biosynthesis</keyword>
<evidence type="ECO:0000256" key="12">
    <source>
        <dbReference type="HAMAP-Rule" id="MF_00418"/>
    </source>
</evidence>
<feature type="site" description="Part of a proton relay during catalysis" evidence="12">
    <location>
        <position position="115"/>
    </location>
</feature>
<gene>
    <name evidence="12" type="primary">dapA</name>
    <name evidence="14" type="ORF">LQG66_18415</name>
</gene>
<dbReference type="Proteomes" id="UP001431010">
    <property type="component" value="Chromosome"/>
</dbReference>
<dbReference type="InterPro" id="IPR020625">
    <property type="entry name" value="Schiff_base-form_aldolases_AS"/>
</dbReference>
<comment type="subunit">
    <text evidence="12">Homotetramer; dimer of dimers.</text>
</comment>
<evidence type="ECO:0000256" key="11">
    <source>
        <dbReference type="ARBA" id="ARBA00047836"/>
    </source>
</evidence>
<keyword evidence="8 12" id="KW-0457">Lysine biosynthesis</keyword>
<evidence type="ECO:0000256" key="7">
    <source>
        <dbReference type="ARBA" id="ARBA00022915"/>
    </source>
</evidence>
<evidence type="ECO:0000313" key="14">
    <source>
        <dbReference type="EMBL" id="UFZ08139.1"/>
    </source>
</evidence>
<comment type="function">
    <text evidence="1 12">Catalyzes the condensation of (S)-aspartate-beta-semialdehyde [(S)-ASA] and pyruvate to 4-hydroxy-tetrahydrodipicolinate (HTPA).</text>
</comment>
<evidence type="ECO:0000256" key="10">
    <source>
        <dbReference type="ARBA" id="ARBA00023270"/>
    </source>
</evidence>
<dbReference type="InterPro" id="IPR005263">
    <property type="entry name" value="DapA"/>
</dbReference>
<dbReference type="EMBL" id="CP088156">
    <property type="protein sequence ID" value="UFZ08139.1"/>
    <property type="molecule type" value="Genomic_DNA"/>
</dbReference>
<dbReference type="InterPro" id="IPR013785">
    <property type="entry name" value="Aldolase_TIM"/>
</dbReference>
<dbReference type="PROSITE" id="PS00666">
    <property type="entry name" value="DHDPS_2"/>
    <property type="match status" value="1"/>
</dbReference>
<evidence type="ECO:0000256" key="8">
    <source>
        <dbReference type="ARBA" id="ARBA00023154"/>
    </source>
</evidence>
<evidence type="ECO:0000256" key="1">
    <source>
        <dbReference type="ARBA" id="ARBA00003294"/>
    </source>
</evidence>
<feature type="active site" description="Schiff-base intermediate with substrate" evidence="12">
    <location>
        <position position="169"/>
    </location>
</feature>
<comment type="pathway">
    <text evidence="2 12">Amino-acid biosynthesis; L-lysine biosynthesis via DAP pathway; (S)-tetrahydrodipicolinate from L-aspartate: step 3/4.</text>
</comment>
<dbReference type="RefSeq" id="WP_231327588.1">
    <property type="nucleotide sequence ID" value="NZ_CP088156.1"/>
</dbReference>
<dbReference type="SMART" id="SM01130">
    <property type="entry name" value="DHDPS"/>
    <property type="match status" value="1"/>
</dbReference>
<reference evidence="14" key="1">
    <citation type="journal article" date="2024" name="Antonie Van Leeuwenhoek">
        <title>Bradyrhizobium ontarionense sp. nov., a novel bacterial symbiont isolated from Aeschynomene indica (Indian jointvetch), harbours photosynthesis, nitrogen fixation and nitrous oxide (N2O) reductase genes.</title>
        <authorList>
            <person name="Bromfield E.S.P."/>
            <person name="Cloutier S."/>
        </authorList>
    </citation>
    <scope>NUCLEOTIDE SEQUENCE</scope>
    <source>
        <strain evidence="14">A19</strain>
    </source>
</reference>
<feature type="active site" description="Proton donor/acceptor" evidence="12">
    <location>
        <position position="141"/>
    </location>
</feature>